<dbReference type="AlphaFoldDB" id="A0A7R8YNV5"/>
<dbReference type="GO" id="GO:0008010">
    <property type="term" value="F:structural constituent of chitin-based larval cuticle"/>
    <property type="evidence" value="ECO:0007669"/>
    <property type="project" value="TreeGrafter"/>
</dbReference>
<evidence type="ECO:0000256" key="2">
    <source>
        <dbReference type="PROSITE-ProRule" id="PRU00497"/>
    </source>
</evidence>
<dbReference type="OrthoDB" id="6593286at2759"/>
<sequence>MRIIGITILSTVLAAVTAAPQATQEPIAIISQDSNIEPDGSYQYSYETANGIKAQEVGTLKKATSADTQDVIVAQGSFSYTAPDGTVINLNYAADDENGFQPQGEHLPTAPPIPPAIQKALEYLATLPPQKN</sequence>
<feature type="chain" id="PRO_5031435461" description="Endocuticle structural glycoprotein ABD-4" evidence="3">
    <location>
        <begin position="19"/>
        <end position="132"/>
    </location>
</feature>
<dbReference type="PANTHER" id="PTHR10380">
    <property type="entry name" value="CUTICLE PROTEIN"/>
    <property type="match status" value="1"/>
</dbReference>
<dbReference type="OMA" id="EYSYETA"/>
<dbReference type="GO" id="GO:0062129">
    <property type="term" value="C:chitin-based extracellular matrix"/>
    <property type="evidence" value="ECO:0007669"/>
    <property type="project" value="TreeGrafter"/>
</dbReference>
<keyword evidence="5" id="KW-1185">Reference proteome</keyword>
<dbReference type="Pfam" id="PF00379">
    <property type="entry name" value="Chitin_bind_4"/>
    <property type="match status" value="1"/>
</dbReference>
<keyword evidence="1 2" id="KW-0193">Cuticle</keyword>
<evidence type="ECO:0000313" key="5">
    <source>
        <dbReference type="Proteomes" id="UP000594454"/>
    </source>
</evidence>
<dbReference type="InterPro" id="IPR000618">
    <property type="entry name" value="Insect_cuticle"/>
</dbReference>
<organism evidence="4 5">
    <name type="scientific">Hermetia illucens</name>
    <name type="common">Black soldier fly</name>
    <dbReference type="NCBI Taxonomy" id="343691"/>
    <lineage>
        <taxon>Eukaryota</taxon>
        <taxon>Metazoa</taxon>
        <taxon>Ecdysozoa</taxon>
        <taxon>Arthropoda</taxon>
        <taxon>Hexapoda</taxon>
        <taxon>Insecta</taxon>
        <taxon>Pterygota</taxon>
        <taxon>Neoptera</taxon>
        <taxon>Endopterygota</taxon>
        <taxon>Diptera</taxon>
        <taxon>Brachycera</taxon>
        <taxon>Stratiomyomorpha</taxon>
        <taxon>Stratiomyidae</taxon>
        <taxon>Hermetiinae</taxon>
        <taxon>Hermetia</taxon>
    </lineage>
</organism>
<proteinExistence type="predicted"/>
<name>A0A7R8YNV5_HERIL</name>
<dbReference type="Proteomes" id="UP000594454">
    <property type="component" value="Chromosome 1"/>
</dbReference>
<gene>
    <name evidence="4" type="ORF">HERILL_LOCUS121</name>
</gene>
<dbReference type="InParanoid" id="A0A7R8YNV5"/>
<evidence type="ECO:0000256" key="1">
    <source>
        <dbReference type="ARBA" id="ARBA00022460"/>
    </source>
</evidence>
<dbReference type="PANTHER" id="PTHR10380:SF217">
    <property type="entry name" value="CUTICULAR PROTEIN 49AE"/>
    <property type="match status" value="1"/>
</dbReference>
<evidence type="ECO:0000256" key="3">
    <source>
        <dbReference type="SAM" id="SignalP"/>
    </source>
</evidence>
<protein>
    <recommendedName>
        <fullName evidence="6">Endocuticle structural glycoprotein ABD-4</fullName>
    </recommendedName>
</protein>
<evidence type="ECO:0008006" key="6">
    <source>
        <dbReference type="Google" id="ProtNLM"/>
    </source>
</evidence>
<dbReference type="PROSITE" id="PS51155">
    <property type="entry name" value="CHIT_BIND_RR_2"/>
    <property type="match status" value="1"/>
</dbReference>
<reference evidence="4 5" key="1">
    <citation type="submission" date="2020-11" db="EMBL/GenBank/DDBJ databases">
        <authorList>
            <person name="Wallbank WR R."/>
            <person name="Pardo Diaz C."/>
            <person name="Kozak K."/>
            <person name="Martin S."/>
            <person name="Jiggins C."/>
            <person name="Moest M."/>
            <person name="Warren A I."/>
            <person name="Generalovic N T."/>
            <person name="Byers J.R.P. K."/>
            <person name="Montejo-Kovacevich G."/>
            <person name="Yen C E."/>
        </authorList>
    </citation>
    <scope>NUCLEOTIDE SEQUENCE [LARGE SCALE GENOMIC DNA]</scope>
</reference>
<accession>A0A7R8YNV5</accession>
<dbReference type="InterPro" id="IPR031311">
    <property type="entry name" value="CHIT_BIND_RR_consensus"/>
</dbReference>
<dbReference type="PRINTS" id="PR00947">
    <property type="entry name" value="CUTICLE"/>
</dbReference>
<evidence type="ECO:0000313" key="4">
    <source>
        <dbReference type="EMBL" id="CAD7076721.1"/>
    </source>
</evidence>
<keyword evidence="3" id="KW-0732">Signal</keyword>
<dbReference type="PROSITE" id="PS00233">
    <property type="entry name" value="CHIT_BIND_RR_1"/>
    <property type="match status" value="1"/>
</dbReference>
<dbReference type="InterPro" id="IPR050468">
    <property type="entry name" value="Cuticle_Struct_Prot"/>
</dbReference>
<dbReference type="EMBL" id="LR899009">
    <property type="protein sequence ID" value="CAD7076721.1"/>
    <property type="molecule type" value="Genomic_DNA"/>
</dbReference>
<dbReference type="FunCoup" id="A0A7R8YNV5">
    <property type="interactions" value="75"/>
</dbReference>
<feature type="signal peptide" evidence="3">
    <location>
        <begin position="1"/>
        <end position="18"/>
    </location>
</feature>